<reference evidence="1" key="1">
    <citation type="journal article" date="2014" name="Front. Microbiol.">
        <title>High frequency of phylogenetically diverse reductive dehalogenase-homologous genes in deep subseafloor sedimentary metagenomes.</title>
        <authorList>
            <person name="Kawai M."/>
            <person name="Futagami T."/>
            <person name="Toyoda A."/>
            <person name="Takaki Y."/>
            <person name="Nishi S."/>
            <person name="Hori S."/>
            <person name="Arai W."/>
            <person name="Tsubouchi T."/>
            <person name="Morono Y."/>
            <person name="Uchiyama I."/>
            <person name="Ito T."/>
            <person name="Fujiyama A."/>
            <person name="Inagaki F."/>
            <person name="Takami H."/>
        </authorList>
    </citation>
    <scope>NUCLEOTIDE SEQUENCE</scope>
    <source>
        <strain evidence="1">Expedition CK06-06</strain>
    </source>
</reference>
<organism evidence="1">
    <name type="scientific">marine sediment metagenome</name>
    <dbReference type="NCBI Taxonomy" id="412755"/>
    <lineage>
        <taxon>unclassified sequences</taxon>
        <taxon>metagenomes</taxon>
        <taxon>ecological metagenomes</taxon>
    </lineage>
</organism>
<dbReference type="AlphaFoldDB" id="X1R6X1"/>
<dbReference type="EMBL" id="BARW01005191">
    <property type="protein sequence ID" value="GAI76452.1"/>
    <property type="molecule type" value="Genomic_DNA"/>
</dbReference>
<gene>
    <name evidence="1" type="ORF">S12H4_11518</name>
</gene>
<evidence type="ECO:0000313" key="1">
    <source>
        <dbReference type="EMBL" id="GAI76452.1"/>
    </source>
</evidence>
<protein>
    <submittedName>
        <fullName evidence="1">Uncharacterized protein</fullName>
    </submittedName>
</protein>
<accession>X1R6X1</accession>
<proteinExistence type="predicted"/>
<comment type="caution">
    <text evidence="1">The sequence shown here is derived from an EMBL/GenBank/DDBJ whole genome shotgun (WGS) entry which is preliminary data.</text>
</comment>
<sequence>MPEKVIPILSKTIKTNKMPDISGFIQDMRGMGAKVSMKDRTIVIDLARHEKQVRETKQ</sequence>
<name>X1R6X1_9ZZZZ</name>